<dbReference type="Gene3D" id="3.10.450.50">
    <property type="match status" value="1"/>
</dbReference>
<keyword evidence="3" id="KW-1185">Reference proteome</keyword>
<evidence type="ECO:0000313" key="3">
    <source>
        <dbReference type="Proteomes" id="UP001206067"/>
    </source>
</evidence>
<dbReference type="EMBL" id="JANKHH010000001">
    <property type="protein sequence ID" value="MCR2832856.1"/>
    <property type="molecule type" value="Genomic_DNA"/>
</dbReference>
<proteinExistence type="predicted"/>
<feature type="chain" id="PRO_5047293583" description="Nuclear transport factor 2 family protein" evidence="1">
    <location>
        <begin position="22"/>
        <end position="172"/>
    </location>
</feature>
<dbReference type="SUPFAM" id="SSF54427">
    <property type="entry name" value="NTF2-like"/>
    <property type="match status" value="1"/>
</dbReference>
<organism evidence="2 3">
    <name type="scientific">Parerythrobacter lacustris</name>
    <dbReference type="NCBI Taxonomy" id="2969984"/>
    <lineage>
        <taxon>Bacteria</taxon>
        <taxon>Pseudomonadati</taxon>
        <taxon>Pseudomonadota</taxon>
        <taxon>Alphaproteobacteria</taxon>
        <taxon>Sphingomonadales</taxon>
        <taxon>Erythrobacteraceae</taxon>
        <taxon>Parerythrobacter</taxon>
    </lineage>
</organism>
<feature type="signal peptide" evidence="1">
    <location>
        <begin position="1"/>
        <end position="21"/>
    </location>
</feature>
<accession>A0ABT1XMG7</accession>
<gene>
    <name evidence="2" type="ORF">NSO95_02760</name>
</gene>
<sequence length="172" mass="19092">MRHALKAAIAMLTLAAAPLHAQEPVDDTIYLTKSGEITVAVSLFFNALRSEDKTALARQMEPGGVITIHDRMDPAAPMIVFVSVAQHLENWLKSPPGIDEQMFQHTVLYDGDMAHVWGPYRFMANGETTHCGINSLSLVKREDGWKVANTSFTMERPERCDELGAPAAWTRK</sequence>
<keyword evidence="1" id="KW-0732">Signal</keyword>
<protein>
    <recommendedName>
        <fullName evidence="4">Nuclear transport factor 2 family protein</fullName>
    </recommendedName>
</protein>
<reference evidence="2 3" key="1">
    <citation type="submission" date="2022-08" db="EMBL/GenBank/DDBJ databases">
        <title>Polyphasic taxonomy analysis of Qipengyuania sp.RS5-5.</title>
        <authorList>
            <person name="Xamxidin M."/>
            <person name="Wu M."/>
        </authorList>
    </citation>
    <scope>NUCLEOTIDE SEQUENCE [LARGE SCALE GENOMIC DNA]</scope>
    <source>
        <strain evidence="2 3">RS5-5</strain>
    </source>
</reference>
<evidence type="ECO:0008006" key="4">
    <source>
        <dbReference type="Google" id="ProtNLM"/>
    </source>
</evidence>
<evidence type="ECO:0000256" key="1">
    <source>
        <dbReference type="SAM" id="SignalP"/>
    </source>
</evidence>
<dbReference type="RefSeq" id="WP_257594613.1">
    <property type="nucleotide sequence ID" value="NZ_JANKHH010000001.1"/>
</dbReference>
<dbReference type="Proteomes" id="UP001206067">
    <property type="component" value="Unassembled WGS sequence"/>
</dbReference>
<name>A0ABT1XMG7_9SPHN</name>
<dbReference type="InterPro" id="IPR032710">
    <property type="entry name" value="NTF2-like_dom_sf"/>
</dbReference>
<comment type="caution">
    <text evidence="2">The sequence shown here is derived from an EMBL/GenBank/DDBJ whole genome shotgun (WGS) entry which is preliminary data.</text>
</comment>
<evidence type="ECO:0000313" key="2">
    <source>
        <dbReference type="EMBL" id="MCR2832856.1"/>
    </source>
</evidence>